<organism evidence="2 3">
    <name type="scientific">Desulfosarcina ovata subsp. ovata</name>
    <dbReference type="NCBI Taxonomy" id="2752305"/>
    <lineage>
        <taxon>Bacteria</taxon>
        <taxon>Pseudomonadati</taxon>
        <taxon>Thermodesulfobacteriota</taxon>
        <taxon>Desulfobacteria</taxon>
        <taxon>Desulfobacterales</taxon>
        <taxon>Desulfosarcinaceae</taxon>
        <taxon>Desulfosarcina</taxon>
    </lineage>
</organism>
<evidence type="ECO:0000256" key="1">
    <source>
        <dbReference type="SAM" id="SignalP"/>
    </source>
</evidence>
<dbReference type="AlphaFoldDB" id="A0A5K8AHK1"/>
<keyword evidence="1" id="KW-0732">Signal</keyword>
<protein>
    <recommendedName>
        <fullName evidence="4">Lipoprotein</fullName>
    </recommendedName>
</protein>
<dbReference type="Proteomes" id="UP000422108">
    <property type="component" value="Chromosome"/>
</dbReference>
<evidence type="ECO:0000313" key="2">
    <source>
        <dbReference type="EMBL" id="BBO91959.1"/>
    </source>
</evidence>
<dbReference type="EMBL" id="AP021879">
    <property type="protein sequence ID" value="BBO91959.1"/>
    <property type="molecule type" value="Genomic_DNA"/>
</dbReference>
<name>A0A5K8AHK1_9BACT</name>
<evidence type="ECO:0008006" key="4">
    <source>
        <dbReference type="Google" id="ProtNLM"/>
    </source>
</evidence>
<feature type="signal peptide" evidence="1">
    <location>
        <begin position="1"/>
        <end position="25"/>
    </location>
</feature>
<accession>A0A5K8AHK1</accession>
<dbReference type="RefSeq" id="WP_155312783.1">
    <property type="nucleotide sequence ID" value="NZ_AP021879.1"/>
</dbReference>
<evidence type="ECO:0000313" key="3">
    <source>
        <dbReference type="Proteomes" id="UP000422108"/>
    </source>
</evidence>
<gene>
    <name evidence="2" type="ORF">DSCOOX_51390</name>
</gene>
<feature type="chain" id="PRO_5024342631" description="Lipoprotein" evidence="1">
    <location>
        <begin position="26"/>
        <end position="191"/>
    </location>
</feature>
<keyword evidence="3" id="KW-1185">Reference proteome</keyword>
<dbReference type="PROSITE" id="PS51257">
    <property type="entry name" value="PROKAR_LIPOPROTEIN"/>
    <property type="match status" value="1"/>
</dbReference>
<proteinExistence type="predicted"/>
<sequence length="191" mass="21653">MEFRIRFFKVILCAFLLSGCVKSMALKNYSDVSYYSTDGVVAGRSLTAINEFVTEKIEIIVYSDGIFAFRVNRIHEPGSMEIRLTQEQQQGLKDALKKALTWGETAKKEQLNVSKKLYGFKDNPLAAYESLTVSFISGSNGKTWGSHLTFGLTEQFVLLEDQTLSLISYLENVEEYSKKATKTQEKMELLK</sequence>
<reference evidence="2 3" key="1">
    <citation type="submission" date="2019-11" db="EMBL/GenBank/DDBJ databases">
        <title>Comparative genomics of hydrocarbon-degrading Desulfosarcina strains.</title>
        <authorList>
            <person name="Watanabe M."/>
            <person name="Kojima H."/>
            <person name="Fukui M."/>
        </authorList>
    </citation>
    <scope>NUCLEOTIDE SEQUENCE [LARGE SCALE GENOMIC DNA]</scope>
    <source>
        <strain evidence="3">oXyS1</strain>
    </source>
</reference>